<gene>
    <name evidence="2" type="ORF">GGX14DRAFT_563889</name>
</gene>
<reference evidence="2" key="1">
    <citation type="submission" date="2023-03" db="EMBL/GenBank/DDBJ databases">
        <title>Massive genome expansion in bonnet fungi (Mycena s.s.) driven by repeated elements and novel gene families across ecological guilds.</title>
        <authorList>
            <consortium name="Lawrence Berkeley National Laboratory"/>
            <person name="Harder C.B."/>
            <person name="Miyauchi S."/>
            <person name="Viragh M."/>
            <person name="Kuo A."/>
            <person name="Thoen E."/>
            <person name="Andreopoulos B."/>
            <person name="Lu D."/>
            <person name="Skrede I."/>
            <person name="Drula E."/>
            <person name="Henrissat B."/>
            <person name="Morin E."/>
            <person name="Kohler A."/>
            <person name="Barry K."/>
            <person name="LaButti K."/>
            <person name="Morin E."/>
            <person name="Salamov A."/>
            <person name="Lipzen A."/>
            <person name="Mereny Z."/>
            <person name="Hegedus B."/>
            <person name="Baldrian P."/>
            <person name="Stursova M."/>
            <person name="Weitz H."/>
            <person name="Taylor A."/>
            <person name="Grigoriev I.V."/>
            <person name="Nagy L.G."/>
            <person name="Martin F."/>
            <person name="Kauserud H."/>
        </authorList>
    </citation>
    <scope>NUCLEOTIDE SEQUENCE</scope>
    <source>
        <strain evidence="2">9144</strain>
    </source>
</reference>
<feature type="compositionally biased region" description="Low complexity" evidence="1">
    <location>
        <begin position="217"/>
        <end position="240"/>
    </location>
</feature>
<dbReference type="Proteomes" id="UP001219525">
    <property type="component" value="Unassembled WGS sequence"/>
</dbReference>
<keyword evidence="3" id="KW-1185">Reference proteome</keyword>
<name>A0AAD6YF78_9AGAR</name>
<evidence type="ECO:0000313" key="2">
    <source>
        <dbReference type="EMBL" id="KAJ7213571.1"/>
    </source>
</evidence>
<comment type="caution">
    <text evidence="2">The sequence shown here is derived from an EMBL/GenBank/DDBJ whole genome shotgun (WGS) entry which is preliminary data.</text>
</comment>
<accession>A0AAD6YF78</accession>
<feature type="region of interest" description="Disordered" evidence="1">
    <location>
        <begin position="217"/>
        <end position="247"/>
    </location>
</feature>
<proteinExistence type="predicted"/>
<organism evidence="2 3">
    <name type="scientific">Mycena pura</name>
    <dbReference type="NCBI Taxonomy" id="153505"/>
    <lineage>
        <taxon>Eukaryota</taxon>
        <taxon>Fungi</taxon>
        <taxon>Dikarya</taxon>
        <taxon>Basidiomycota</taxon>
        <taxon>Agaricomycotina</taxon>
        <taxon>Agaricomycetes</taxon>
        <taxon>Agaricomycetidae</taxon>
        <taxon>Agaricales</taxon>
        <taxon>Marasmiineae</taxon>
        <taxon>Mycenaceae</taxon>
        <taxon>Mycena</taxon>
    </lineage>
</organism>
<dbReference type="EMBL" id="JARJCW010000021">
    <property type="protein sequence ID" value="KAJ7213571.1"/>
    <property type="molecule type" value="Genomic_DNA"/>
</dbReference>
<dbReference type="AlphaFoldDB" id="A0AAD6YF78"/>
<evidence type="ECO:0000313" key="3">
    <source>
        <dbReference type="Proteomes" id="UP001219525"/>
    </source>
</evidence>
<evidence type="ECO:0000256" key="1">
    <source>
        <dbReference type="SAM" id="MobiDB-lite"/>
    </source>
</evidence>
<protein>
    <submittedName>
        <fullName evidence="2">Uncharacterized protein</fullName>
    </submittedName>
</protein>
<sequence>MVAARSHRVHAAQKLRALVRGAGTGNGASSFVLRTISFFGITHCIFVSTRLLLFATQAQSEFHPLLPDSLVQARQTYAVHAVAPAPPPAWRYHQYPGGFVWRGHGPPNCWMRTLKEGMDGWCGACASPMRRCGRSCAGGGGEDGMEECPARDSRLRRASTWVFLPSLVLAASVSQTGTIALSLSQTRRPPSASLGLARHPPSSSPVHVLLGLGRRPPLAARRPPSSSSLAHPSSVPASLAGGPHSPSIRSPSTLTDLGFCLEFSTRPPPLDLASCVILAHVPLQNPFAVSLGFSRLLCIPARVARVSISAAEVRPLVRWGRCEDGMEKCPARQLARAPVFFPLELASLAGGPHSPSIRSPSTLSDLGFDSRLARIQHPPSSHWTWLPPSLFSGFLASSASPSLSHRRVSSSALDVLPRPPPTSAITTRIRALAMPPFHDRPAALYSPSPFTPFPAHGSHAHQHRAATVLFPSLRVQQGGDESGYIFTSHHDSRCVRAPQHSSP</sequence>